<dbReference type="Pfam" id="PF22011">
    <property type="entry name" value="DUF6931"/>
    <property type="match status" value="1"/>
</dbReference>
<evidence type="ECO:0000313" key="1">
    <source>
        <dbReference type="EMBL" id="MCB8881036.1"/>
    </source>
</evidence>
<keyword evidence="2" id="KW-1185">Reference proteome</keyword>
<dbReference type="InterPro" id="IPR053855">
    <property type="entry name" value="DUF6931"/>
</dbReference>
<organism evidence="1 2">
    <name type="scientific">Acidisoma cellulosilyticum</name>
    <dbReference type="NCBI Taxonomy" id="2802395"/>
    <lineage>
        <taxon>Bacteria</taxon>
        <taxon>Pseudomonadati</taxon>
        <taxon>Pseudomonadota</taxon>
        <taxon>Alphaproteobacteria</taxon>
        <taxon>Acetobacterales</taxon>
        <taxon>Acidocellaceae</taxon>
        <taxon>Acidisoma</taxon>
    </lineage>
</organism>
<name>A0A963Z1Z0_9PROT</name>
<proteinExistence type="predicted"/>
<dbReference type="RefSeq" id="WP_227307712.1">
    <property type="nucleotide sequence ID" value="NZ_JAESVA010000004.1"/>
</dbReference>
<sequence>MTPLTAPAPYPHAGNASPCDKLRPMPLTWITLKLGLDRASPLLADHPDSPTLLRRLEQTGRVDAALRLAAHALPAREAVWWACRCAYYAGDSERRSALDAAAAEAAEAWVRQPGSARRAKAYAAAQRAQFQSAEALAALAAFWSGAQAKLSMRPEAAAAQLCQSVEHAVRLAGYRGAPAARPQRQRQFLASARDIAAGGAGHISPANEA</sequence>
<dbReference type="AlphaFoldDB" id="A0A963Z1Z0"/>
<dbReference type="Proteomes" id="UP000721844">
    <property type="component" value="Unassembled WGS sequence"/>
</dbReference>
<comment type="caution">
    <text evidence="1">The sequence shown here is derived from an EMBL/GenBank/DDBJ whole genome shotgun (WGS) entry which is preliminary data.</text>
</comment>
<protein>
    <submittedName>
        <fullName evidence="1">Uncharacterized protein</fullName>
    </submittedName>
</protein>
<evidence type="ECO:0000313" key="2">
    <source>
        <dbReference type="Proteomes" id="UP000721844"/>
    </source>
</evidence>
<gene>
    <name evidence="1" type="ORF">ACELLULO517_12390</name>
</gene>
<dbReference type="EMBL" id="JAESVA010000004">
    <property type="protein sequence ID" value="MCB8881036.1"/>
    <property type="molecule type" value="Genomic_DNA"/>
</dbReference>
<reference evidence="1 2" key="1">
    <citation type="journal article" date="2021" name="Microorganisms">
        <title>Acidisoma silvae sp. nov. and Acidisomacellulosilytica sp. nov., Two Acidophilic Bacteria Isolated from Decaying Wood, Hydrolyzing Cellulose and Producing Poly-3-hydroxybutyrate.</title>
        <authorList>
            <person name="Mieszkin S."/>
            <person name="Pouder E."/>
            <person name="Uroz S."/>
            <person name="Simon-Colin C."/>
            <person name="Alain K."/>
        </authorList>
    </citation>
    <scope>NUCLEOTIDE SEQUENCE [LARGE SCALE GENOMIC DNA]</scope>
    <source>
        <strain evidence="1 2">HW T5.17</strain>
    </source>
</reference>
<accession>A0A963Z1Z0</accession>